<accession>A0A5C7HVS2</accession>
<dbReference type="PANTHER" id="PTHR37610:SF47">
    <property type="entry name" value="RETROTRANSPOSON COPIA-LIKE N-TERMINAL DOMAIN-CONTAINING PROTEIN"/>
    <property type="match status" value="1"/>
</dbReference>
<dbReference type="Pfam" id="PF14223">
    <property type="entry name" value="Retrotran_gag_2"/>
    <property type="match status" value="1"/>
</dbReference>
<dbReference type="AlphaFoldDB" id="A0A5C7HVS2"/>
<gene>
    <name evidence="1" type="ORF">EZV62_012251</name>
</gene>
<protein>
    <submittedName>
        <fullName evidence="1">Uncharacterized protein</fullName>
    </submittedName>
</protein>
<comment type="caution">
    <text evidence="1">The sequence shown here is derived from an EMBL/GenBank/DDBJ whole genome shotgun (WGS) entry which is preliminary data.</text>
</comment>
<organism evidence="1 2">
    <name type="scientific">Acer yangbiense</name>
    <dbReference type="NCBI Taxonomy" id="1000413"/>
    <lineage>
        <taxon>Eukaryota</taxon>
        <taxon>Viridiplantae</taxon>
        <taxon>Streptophyta</taxon>
        <taxon>Embryophyta</taxon>
        <taxon>Tracheophyta</taxon>
        <taxon>Spermatophyta</taxon>
        <taxon>Magnoliopsida</taxon>
        <taxon>eudicotyledons</taxon>
        <taxon>Gunneridae</taxon>
        <taxon>Pentapetalae</taxon>
        <taxon>rosids</taxon>
        <taxon>malvids</taxon>
        <taxon>Sapindales</taxon>
        <taxon>Sapindaceae</taxon>
        <taxon>Hippocastanoideae</taxon>
        <taxon>Acereae</taxon>
        <taxon>Acer</taxon>
    </lineage>
</organism>
<sequence>MTNSLKSTATSASDAQVTPIVPHTPQLEHLAFMVSTVKLNGHNFMEWSQSAKITLMSRGKMKYVNGTATAPEKTDPKYETWEIENYTVMSWLIRSMQPEIIKTYLLLPTAREIWLAVHKTFSKIGFTSQIFQIKRQIEKTKQGNISVTDYYNNLKGLLTELDLYQNVEMESATDTARLKDLLEKERVFKFLLGLNPEFEQVCDRTLGRETFPDLDQAFALVRGDESRKELLHGKENKDSKNLVEGSALAVSKPNFKYGDNKIQAEKDKRWCDFCNRPRHRERHAGEFMEYQQISRDPVELVKACKWPLKIYLQPFKMNLK</sequence>
<dbReference type="EMBL" id="VAHF01000005">
    <property type="protein sequence ID" value="TXG60888.1"/>
    <property type="molecule type" value="Genomic_DNA"/>
</dbReference>
<dbReference type="Proteomes" id="UP000323000">
    <property type="component" value="Chromosome 5"/>
</dbReference>
<dbReference type="OrthoDB" id="1937545at2759"/>
<name>A0A5C7HVS2_9ROSI</name>
<reference evidence="2" key="1">
    <citation type="journal article" date="2019" name="Gigascience">
        <title>De novo genome assembly of the endangered Acer yangbiense, a plant species with extremely small populations endemic to Yunnan Province, China.</title>
        <authorList>
            <person name="Yang J."/>
            <person name="Wariss H.M."/>
            <person name="Tao L."/>
            <person name="Zhang R."/>
            <person name="Yun Q."/>
            <person name="Hollingsworth P."/>
            <person name="Dao Z."/>
            <person name="Luo G."/>
            <person name="Guo H."/>
            <person name="Ma Y."/>
            <person name="Sun W."/>
        </authorList>
    </citation>
    <scope>NUCLEOTIDE SEQUENCE [LARGE SCALE GENOMIC DNA]</scope>
    <source>
        <strain evidence="2">cv. Malutang</strain>
    </source>
</reference>
<evidence type="ECO:0000313" key="2">
    <source>
        <dbReference type="Proteomes" id="UP000323000"/>
    </source>
</evidence>
<proteinExistence type="predicted"/>
<dbReference type="PANTHER" id="PTHR37610">
    <property type="entry name" value="CCHC-TYPE DOMAIN-CONTAINING PROTEIN"/>
    <property type="match status" value="1"/>
</dbReference>
<evidence type="ECO:0000313" key="1">
    <source>
        <dbReference type="EMBL" id="TXG60888.1"/>
    </source>
</evidence>
<keyword evidence="2" id="KW-1185">Reference proteome</keyword>